<organism evidence="4 5">
    <name type="scientific">Gordonia terrae C-6</name>
    <dbReference type="NCBI Taxonomy" id="1316928"/>
    <lineage>
        <taxon>Bacteria</taxon>
        <taxon>Bacillati</taxon>
        <taxon>Actinomycetota</taxon>
        <taxon>Actinomycetes</taxon>
        <taxon>Mycobacteriales</taxon>
        <taxon>Gordoniaceae</taxon>
        <taxon>Gordonia</taxon>
    </lineage>
</organism>
<name>R7Y7K2_9ACTN</name>
<dbReference type="CDD" id="cd02440">
    <property type="entry name" value="AdoMet_MTases"/>
    <property type="match status" value="1"/>
</dbReference>
<dbReference type="PATRIC" id="fig|1316928.3.peg.3078"/>
<dbReference type="GO" id="GO:0008168">
    <property type="term" value="F:methyltransferase activity"/>
    <property type="evidence" value="ECO:0007669"/>
    <property type="project" value="UniProtKB-KW"/>
</dbReference>
<dbReference type="SUPFAM" id="SSF53335">
    <property type="entry name" value="S-adenosyl-L-methionine-dependent methyltransferases"/>
    <property type="match status" value="1"/>
</dbReference>
<dbReference type="Gene3D" id="3.40.50.150">
    <property type="entry name" value="Vaccinia Virus protein VP39"/>
    <property type="match status" value="1"/>
</dbReference>
<dbReference type="Proteomes" id="UP000013569">
    <property type="component" value="Unassembled WGS sequence"/>
</dbReference>
<dbReference type="GO" id="GO:0032259">
    <property type="term" value="P:methylation"/>
    <property type="evidence" value="ECO:0007669"/>
    <property type="project" value="UniProtKB-KW"/>
</dbReference>
<dbReference type="PANTHER" id="PTHR43861">
    <property type="entry name" value="TRANS-ACONITATE 2-METHYLTRANSFERASE-RELATED"/>
    <property type="match status" value="1"/>
</dbReference>
<evidence type="ECO:0000259" key="3">
    <source>
        <dbReference type="Pfam" id="PF13649"/>
    </source>
</evidence>
<dbReference type="EMBL" id="AQPW01000018">
    <property type="protein sequence ID" value="EON31980.1"/>
    <property type="molecule type" value="Genomic_DNA"/>
</dbReference>
<protein>
    <submittedName>
        <fullName evidence="4">SAM-dependent methyltransferase</fullName>
    </submittedName>
</protein>
<dbReference type="RefSeq" id="WP_010843457.1">
    <property type="nucleotide sequence ID" value="NZ_AQPW01000018.1"/>
</dbReference>
<dbReference type="PANTHER" id="PTHR43861:SF1">
    <property type="entry name" value="TRANS-ACONITATE 2-METHYLTRANSFERASE"/>
    <property type="match status" value="1"/>
</dbReference>
<reference evidence="4 5" key="1">
    <citation type="journal article" date="2013" name="Genome Announc.">
        <title>Draft Genome Sequence of a Benzothiophene-Desulfurizing Bacterium, Gordona terrae Strain C-6.</title>
        <authorList>
            <person name="Wang W."/>
            <person name="Ma T."/>
            <person name="Ren Y."/>
            <person name="Li G."/>
        </authorList>
    </citation>
    <scope>NUCLEOTIDE SEQUENCE [LARGE SCALE GENOMIC DNA]</scope>
    <source>
        <strain evidence="4 5">C-6</strain>
    </source>
</reference>
<keyword evidence="2 4" id="KW-0808">Transferase</keyword>
<keyword evidence="1 4" id="KW-0489">Methyltransferase</keyword>
<evidence type="ECO:0000256" key="2">
    <source>
        <dbReference type="ARBA" id="ARBA00022679"/>
    </source>
</evidence>
<dbReference type="InterPro" id="IPR029063">
    <property type="entry name" value="SAM-dependent_MTases_sf"/>
</dbReference>
<proteinExistence type="predicted"/>
<accession>R7Y7K2</accession>
<comment type="caution">
    <text evidence="4">The sequence shown here is derived from an EMBL/GenBank/DDBJ whole genome shotgun (WGS) entry which is preliminary data.</text>
</comment>
<evidence type="ECO:0000256" key="1">
    <source>
        <dbReference type="ARBA" id="ARBA00022603"/>
    </source>
</evidence>
<dbReference type="AlphaFoldDB" id="R7Y7K2"/>
<dbReference type="Pfam" id="PF13649">
    <property type="entry name" value="Methyltransf_25"/>
    <property type="match status" value="1"/>
</dbReference>
<feature type="domain" description="Methyltransferase" evidence="3">
    <location>
        <begin position="54"/>
        <end position="140"/>
    </location>
</feature>
<sequence length="213" mass="22751">MSAGHGTAGFQPGYDALADLYAETFPSPFTNILQRHAFDAFVEHVRGSGVTGTVVDVGCGPGLLTAELAARGFDVVGVDPSTSMLRIARSTHPAVGFVSDDARLGAPELAGVTVAAILARFSLIHVPPDAVAEVLAGWAERMDAGSIVLVAGQASADEGIVDFDHRVAPAWRWHPDRMSAALADAGYDEEWRTVHRADDDHRFPEFHVLARRR</sequence>
<dbReference type="InterPro" id="IPR041698">
    <property type="entry name" value="Methyltransf_25"/>
</dbReference>
<gene>
    <name evidence="4" type="ORF">GTC6_15259</name>
</gene>
<evidence type="ECO:0000313" key="5">
    <source>
        <dbReference type="Proteomes" id="UP000013569"/>
    </source>
</evidence>
<evidence type="ECO:0000313" key="4">
    <source>
        <dbReference type="EMBL" id="EON31980.1"/>
    </source>
</evidence>
<dbReference type="OrthoDB" id="9805171at2"/>